<dbReference type="GO" id="GO:0017057">
    <property type="term" value="F:6-phosphogluconolactonase activity"/>
    <property type="evidence" value="ECO:0007669"/>
    <property type="project" value="TreeGrafter"/>
</dbReference>
<dbReference type="InterPro" id="IPR015943">
    <property type="entry name" value="WD40/YVTN_repeat-like_dom_sf"/>
</dbReference>
<gene>
    <name evidence="2" type="ORF">BCR15_04590</name>
</gene>
<proteinExistence type="inferred from homology"/>
<dbReference type="SUPFAM" id="SSF50974">
    <property type="entry name" value="Nitrous oxide reductase, N-terminal domain"/>
    <property type="match status" value="1"/>
</dbReference>
<evidence type="ECO:0000313" key="2">
    <source>
        <dbReference type="EMBL" id="OCL33912.1"/>
    </source>
</evidence>
<dbReference type="AlphaFoldDB" id="A0A1C0AM10"/>
<dbReference type="Pfam" id="PF10282">
    <property type="entry name" value="Lactonase"/>
    <property type="match status" value="1"/>
</dbReference>
<name>A0A1C0AM10_9ACTN</name>
<keyword evidence="3" id="KW-1185">Reference proteome</keyword>
<evidence type="ECO:0000313" key="3">
    <source>
        <dbReference type="Proteomes" id="UP000093501"/>
    </source>
</evidence>
<evidence type="ECO:0000256" key="1">
    <source>
        <dbReference type="ARBA" id="ARBA00005564"/>
    </source>
</evidence>
<dbReference type="EMBL" id="MBQD01000021">
    <property type="protein sequence ID" value="OCL33912.1"/>
    <property type="molecule type" value="Genomic_DNA"/>
</dbReference>
<dbReference type="Proteomes" id="UP000093501">
    <property type="component" value="Unassembled WGS sequence"/>
</dbReference>
<comment type="caution">
    <text evidence="2">The sequence shown here is derived from an EMBL/GenBank/DDBJ whole genome shotgun (WGS) entry which is preliminary data.</text>
</comment>
<sequence>MEPLLALIANAKDGTITTLRVADGSLAAVATTAVAPGLPLAVDRDRRLVFAGTSDPTGVSVLRLADDGSLEPIASYPAHGAPVYLTLSSDGGLLFSASYHDHVGEVWQVSAEGALTPVGEPIRRQNMHSVILSPDDRFAYFVSLREDLVAQFAVGPDGALTPLDPPTAPAPEGSGPRHLILDAAATSLYVNTEYSGEALRYRRDPETGTLDVAERVTNIPIDRGLSHSRFGADPRAEDLIWGSDLRLSTDGRRLYSAERTRGTITAVEVGADGALGRATAHSDVVAQPRHFVVLPDDTLLVASEIDRVVALYRPDADGALTEIARHAVGLGANWIEIL</sequence>
<accession>A0A1C0AM10</accession>
<dbReference type="GO" id="GO:0005829">
    <property type="term" value="C:cytosol"/>
    <property type="evidence" value="ECO:0007669"/>
    <property type="project" value="TreeGrafter"/>
</dbReference>
<dbReference type="PANTHER" id="PTHR30344">
    <property type="entry name" value="6-PHOSPHOGLUCONOLACTONASE-RELATED"/>
    <property type="match status" value="1"/>
</dbReference>
<organism evidence="2 3">
    <name type="scientific">Tessaracoccus lapidicaptus</name>
    <dbReference type="NCBI Taxonomy" id="1427523"/>
    <lineage>
        <taxon>Bacteria</taxon>
        <taxon>Bacillati</taxon>
        <taxon>Actinomycetota</taxon>
        <taxon>Actinomycetes</taxon>
        <taxon>Propionibacteriales</taxon>
        <taxon>Propionibacteriaceae</taxon>
        <taxon>Tessaracoccus</taxon>
    </lineage>
</organism>
<dbReference type="InterPro" id="IPR011045">
    <property type="entry name" value="N2O_reductase_N"/>
</dbReference>
<dbReference type="PANTHER" id="PTHR30344:SF1">
    <property type="entry name" value="6-PHOSPHOGLUCONOLACTONASE"/>
    <property type="match status" value="1"/>
</dbReference>
<reference evidence="3" key="1">
    <citation type="submission" date="2016-07" db="EMBL/GenBank/DDBJ databases">
        <authorList>
            <person name="Florea S."/>
            <person name="Webb J.S."/>
            <person name="Jaromczyk J."/>
            <person name="Schardl C.L."/>
        </authorList>
    </citation>
    <scope>NUCLEOTIDE SEQUENCE [LARGE SCALE GENOMIC DNA]</scope>
    <source>
        <strain evidence="3">IPBSL-7</strain>
    </source>
</reference>
<dbReference type="InterPro" id="IPR019405">
    <property type="entry name" value="Lactonase_7-beta_prop"/>
</dbReference>
<dbReference type="RefSeq" id="WP_068751669.1">
    <property type="nucleotide sequence ID" value="NZ_LR214441.1"/>
</dbReference>
<protein>
    <submittedName>
        <fullName evidence="2">Uncharacterized protein</fullName>
    </submittedName>
</protein>
<comment type="similarity">
    <text evidence="1">Belongs to the cycloisomerase 2 family.</text>
</comment>
<dbReference type="Gene3D" id="2.130.10.10">
    <property type="entry name" value="YVTN repeat-like/Quinoprotein amine dehydrogenase"/>
    <property type="match status" value="1"/>
</dbReference>
<dbReference type="InterPro" id="IPR050282">
    <property type="entry name" value="Cycloisomerase_2"/>
</dbReference>